<keyword evidence="2 6" id="KW-0121">Carboxypeptidase</keyword>
<dbReference type="EC" id="3.4.16.-" evidence="6"/>
<dbReference type="OrthoDB" id="443318at2759"/>
<dbReference type="InterPro" id="IPR001563">
    <property type="entry name" value="Peptidase_S10"/>
</dbReference>
<dbReference type="VEuPathDB" id="FungiDB:PSTT_07940"/>
<evidence type="ECO:0000256" key="1">
    <source>
        <dbReference type="ARBA" id="ARBA00009431"/>
    </source>
</evidence>
<dbReference type="GO" id="GO:0004185">
    <property type="term" value="F:serine-type carboxypeptidase activity"/>
    <property type="evidence" value="ECO:0007669"/>
    <property type="project" value="UniProtKB-UniRule"/>
</dbReference>
<reference evidence="9" key="2">
    <citation type="journal article" date="2018" name="BMC Genomics">
        <title>Genomic insights into host adaptation between the wheat stripe rust pathogen (Puccinia striiformis f. sp. tritici) and the barley stripe rust pathogen (Puccinia striiformis f. sp. hordei).</title>
        <authorList>
            <person name="Xia C."/>
            <person name="Wang M."/>
            <person name="Yin C."/>
            <person name="Cornejo O.E."/>
            <person name="Hulbert S.H."/>
            <person name="Chen X."/>
        </authorList>
    </citation>
    <scope>NUCLEOTIDE SEQUENCE [LARGE SCALE GENOMIC DNA]</scope>
    <source>
        <strain evidence="9">93TX-2</strain>
    </source>
</reference>
<evidence type="ECO:0000256" key="3">
    <source>
        <dbReference type="ARBA" id="ARBA00022670"/>
    </source>
</evidence>
<dbReference type="Proteomes" id="UP000238274">
    <property type="component" value="Unassembled WGS sequence"/>
</dbReference>
<evidence type="ECO:0000256" key="5">
    <source>
        <dbReference type="ARBA" id="ARBA00023180"/>
    </source>
</evidence>
<keyword evidence="4 6" id="KW-0378">Hydrolase</keyword>
<reference evidence="8 9" key="1">
    <citation type="submission" date="2017-12" db="EMBL/GenBank/DDBJ databases">
        <title>Gene loss provides genomic basis for host adaptation in cereal stripe rust fungi.</title>
        <authorList>
            <person name="Xia C."/>
        </authorList>
    </citation>
    <scope>NUCLEOTIDE SEQUENCE [LARGE SCALE GENOMIC DNA]</scope>
    <source>
        <strain evidence="8 9">93TX-2</strain>
    </source>
</reference>
<name>A0A2S4VGU6_9BASI</name>
<proteinExistence type="inferred from homology"/>
<keyword evidence="3 6" id="KW-0645">Protease</keyword>
<evidence type="ECO:0000256" key="6">
    <source>
        <dbReference type="RuleBase" id="RU361156"/>
    </source>
</evidence>
<gene>
    <name evidence="8" type="ORF">PSHT_09432</name>
</gene>
<feature type="compositionally biased region" description="Basic and acidic residues" evidence="7">
    <location>
        <begin position="19"/>
        <end position="51"/>
    </location>
</feature>
<dbReference type="InterPro" id="IPR029058">
    <property type="entry name" value="AB_hydrolase_fold"/>
</dbReference>
<evidence type="ECO:0000256" key="2">
    <source>
        <dbReference type="ARBA" id="ARBA00022645"/>
    </source>
</evidence>
<organism evidence="8 9">
    <name type="scientific">Puccinia striiformis</name>
    <dbReference type="NCBI Taxonomy" id="27350"/>
    <lineage>
        <taxon>Eukaryota</taxon>
        <taxon>Fungi</taxon>
        <taxon>Dikarya</taxon>
        <taxon>Basidiomycota</taxon>
        <taxon>Pucciniomycotina</taxon>
        <taxon>Pucciniomycetes</taxon>
        <taxon>Pucciniales</taxon>
        <taxon>Pucciniaceae</taxon>
        <taxon>Puccinia</taxon>
    </lineage>
</organism>
<evidence type="ECO:0000256" key="4">
    <source>
        <dbReference type="ARBA" id="ARBA00022801"/>
    </source>
</evidence>
<evidence type="ECO:0000313" key="9">
    <source>
        <dbReference type="Proteomes" id="UP000238274"/>
    </source>
</evidence>
<dbReference type="VEuPathDB" id="FungiDB:PSHT_09432"/>
<evidence type="ECO:0000313" key="8">
    <source>
        <dbReference type="EMBL" id="POW08737.1"/>
    </source>
</evidence>
<accession>A0A2S4VGU6</accession>
<dbReference type="Pfam" id="PF00450">
    <property type="entry name" value="Peptidase_S10"/>
    <property type="match status" value="1"/>
</dbReference>
<dbReference type="GO" id="GO:0006508">
    <property type="term" value="P:proteolysis"/>
    <property type="evidence" value="ECO:0007669"/>
    <property type="project" value="UniProtKB-KW"/>
</dbReference>
<protein>
    <recommendedName>
        <fullName evidence="6">Carboxypeptidase</fullName>
        <ecNumber evidence="6">3.4.16.-</ecNumber>
    </recommendedName>
</protein>
<dbReference type="PANTHER" id="PTHR11802">
    <property type="entry name" value="SERINE PROTEASE FAMILY S10 SERINE CARBOXYPEPTIDASE"/>
    <property type="match status" value="1"/>
</dbReference>
<dbReference type="PRINTS" id="PR00724">
    <property type="entry name" value="CRBOXYPTASEC"/>
</dbReference>
<dbReference type="AlphaFoldDB" id="A0A2S4VGU6"/>
<feature type="region of interest" description="Disordered" evidence="7">
    <location>
        <begin position="19"/>
        <end position="53"/>
    </location>
</feature>
<dbReference type="GO" id="GO:0000324">
    <property type="term" value="C:fungal-type vacuole"/>
    <property type="evidence" value="ECO:0007669"/>
    <property type="project" value="TreeGrafter"/>
</dbReference>
<reference evidence="9" key="3">
    <citation type="journal article" date="2018" name="Mol. Plant Microbe Interact.">
        <title>Genome sequence resources for the wheat stripe rust pathogen (Puccinia striiformis f. sp. tritici) and the barley stripe rust pathogen (Puccinia striiformis f. sp. hordei).</title>
        <authorList>
            <person name="Xia C."/>
            <person name="Wang M."/>
            <person name="Yin C."/>
            <person name="Cornejo O.E."/>
            <person name="Hulbert S.H."/>
            <person name="Chen X."/>
        </authorList>
    </citation>
    <scope>NUCLEOTIDE SEQUENCE [LARGE SCALE GENOMIC DNA]</scope>
    <source>
        <strain evidence="9">93TX-2</strain>
    </source>
</reference>
<dbReference type="PROSITE" id="PS00131">
    <property type="entry name" value="CARBOXYPEPT_SER_SER"/>
    <property type="match status" value="1"/>
</dbReference>
<dbReference type="Gene3D" id="3.40.50.1820">
    <property type="entry name" value="alpha/beta hydrolase"/>
    <property type="match status" value="1"/>
</dbReference>
<dbReference type="Gene3D" id="1.10.287.410">
    <property type="match status" value="1"/>
</dbReference>
<dbReference type="SUPFAM" id="SSF53474">
    <property type="entry name" value="alpha/beta-Hydrolases"/>
    <property type="match status" value="1"/>
</dbReference>
<comment type="similarity">
    <text evidence="1 6">Belongs to the peptidase S10 family.</text>
</comment>
<comment type="caution">
    <text evidence="8">The sequence shown here is derived from an EMBL/GenBank/DDBJ whole genome shotgun (WGS) entry which is preliminary data.</text>
</comment>
<dbReference type="PANTHER" id="PTHR11802:SF64">
    <property type="entry name" value="CARBOXYPEPTIDASE"/>
    <property type="match status" value="1"/>
</dbReference>
<keyword evidence="5" id="KW-0325">Glycoprotein</keyword>
<dbReference type="EMBL" id="PKSM01000134">
    <property type="protein sequence ID" value="POW08737.1"/>
    <property type="molecule type" value="Genomic_DNA"/>
</dbReference>
<dbReference type="InterPro" id="IPR018202">
    <property type="entry name" value="Ser_caboxypep_ser_AS"/>
</dbReference>
<keyword evidence="9" id="KW-1185">Reference proteome</keyword>
<sequence>MAGDRTVINNRGDAEFIKRPCAVKPDRPITRDNHDDRHDNPSYDGGQDNRPESNFQKRTLDLRRAPGQVPVIDGVIGGVPVGEKGLADDGTDLLDHPRLYKNLLINNNNTAPTHNNGSVRIAATPSVCSNNPGQPASITGYISPEPSRSIFFWYLEARRNPDQAPLILWLNGGPGSSSMIEEKTGRSQDTRANQFLNIISIWLTTTVPWTNQANMIYIDQPVGTGYSFGNRTAKTTSDAMIDLYEAIQLLLAHPQFSKFVGRPFGVWTESYGGHYAPVLVDHILEMNSQLAGSNQPGRVQIPINSLGIGNGLTNPLVQYLSYITYARSNPYNQSMVTKDTIDTANTDYNTPTTGCHDLIKTCQSSLKGSDCRQAQSFCNRKILSPLAGDRDVYDVRQAGTNPYPPDLAPILNDVKFKSMIGVSPTLNWTESNEDVYTDFYSRLASCSHIFLISLPRFKRKMRLTFLLCLSCVELHTLNDKSGDWMLDSSKQLERVIESGVRTVLYVGDADYIGHEVPAYGKGKLRIGRAAKVFFDQTISGHPVSAPSVEREINPRQNNSNIPSGAASPTFALPSLCSYLILPLLAFLDYAL</sequence>
<evidence type="ECO:0000256" key="7">
    <source>
        <dbReference type="SAM" id="MobiDB-lite"/>
    </source>
</evidence>